<sequence>MTFKNRLAVCVSAFALGVLPVAAHAEAPDNDAPQNGEQVKRRYDIPAQPLADALIVFSAQSGETILADPKLTAGRRSKTVRGEFAAPEALSRLLGDASLKARPGATRGFVVTANASAALLPVSAGARGFAGGEQPIETTDDDAGDRNASPARNGRPARRNRDEVVVTGTNIRGVAPDSSPSRTFTREDIEMTGAATAQDFIQTLPQNFGGGSNADIGGSLPNDFSAGANSGREGAYGSSVNLRGLGSGSTLVLLNGHRMAPSSGLGDFVDISLIPGSAIGRIEVLSDGASAIYGGDAVAGVVNFILRDDLDGIESSFRYGTVTEGDLDEYRASLAAGQNWSGGDAMIAYEFYDRDNLSAGDRAFSAAAPLPNDLFPSQRRHSVIAAGSQSLSPRVEIDGEAFFARRASVTNYTDTGYFVRAAPVASTLSLSAGAHVLLGGDWSADISGAYASTDSKIDVEGDFPRQKKIESGLSTIDAKASGALATIWGGDMKLAVGGHYREESFSNVHLDADIAGVEADRTVHALFGEIFIPLVGEENAVPGMRRLEINASGRFEDYSDFGSTATPKLGVLWAPTPSLRLRGSYGRSYKPPPLGRVGAVDFTAFAARTSDINGIFGLTPADPSIADVTAIYVSGTQNDLAPERSRSFTAGLDFDRQTGPHSFSVNGTYFDVRFEDRLGNTPVPGNRSVFDAPNIAYLAPDAFPAGTVVFSPSQSAIGMLLESVDAIRLRGDADPLDAEIISSVQVTRNLALTLARGVDFEAAYRFDSTIGAWSLGVSGSYLRDFQQQGASSSPVVERVDTLFNPVALRLRMRAGYAHRGFETNLFVNRSNGYRVDATPGAQAIDSWTTVDFSIAYDAGRNSSIPVLRGALLRLSAINLFDTPPPDAAGAPDFRIFGYDPTNASPLNRFIAIEFEKRF</sequence>
<keyword evidence="15" id="KW-1185">Reference proteome</keyword>
<dbReference type="InterPro" id="IPR012910">
    <property type="entry name" value="Plug_dom"/>
</dbReference>
<feature type="domain" description="TonB-dependent receptor plug" evidence="13">
    <location>
        <begin position="181"/>
        <end position="301"/>
    </location>
</feature>
<evidence type="ECO:0000259" key="13">
    <source>
        <dbReference type="Pfam" id="PF07715"/>
    </source>
</evidence>
<dbReference type="Gene3D" id="2.170.130.10">
    <property type="entry name" value="TonB-dependent receptor, plug domain"/>
    <property type="match status" value="1"/>
</dbReference>
<gene>
    <name evidence="14" type="ORF">CW354_14210</name>
</gene>
<evidence type="ECO:0000256" key="10">
    <source>
        <dbReference type="SAM" id="MobiDB-lite"/>
    </source>
</evidence>
<comment type="caution">
    <text evidence="14">The sequence shown here is derived from an EMBL/GenBank/DDBJ whole genome shotgun (WGS) entry which is preliminary data.</text>
</comment>
<evidence type="ECO:0000256" key="9">
    <source>
        <dbReference type="RuleBase" id="RU003357"/>
    </source>
</evidence>
<dbReference type="Gene3D" id="2.40.170.20">
    <property type="entry name" value="TonB-dependent receptor, beta-barrel domain"/>
    <property type="match status" value="1"/>
</dbReference>
<dbReference type="EMBL" id="PJCH01000010">
    <property type="protein sequence ID" value="PQA87189.1"/>
    <property type="molecule type" value="Genomic_DNA"/>
</dbReference>
<dbReference type="Pfam" id="PF07715">
    <property type="entry name" value="Plug"/>
    <property type="match status" value="1"/>
</dbReference>
<evidence type="ECO:0000313" key="14">
    <source>
        <dbReference type="EMBL" id="PQA87189.1"/>
    </source>
</evidence>
<evidence type="ECO:0000256" key="1">
    <source>
        <dbReference type="ARBA" id="ARBA00004571"/>
    </source>
</evidence>
<evidence type="ECO:0000256" key="5">
    <source>
        <dbReference type="ARBA" id="ARBA00023077"/>
    </source>
</evidence>
<dbReference type="InterPro" id="IPR000531">
    <property type="entry name" value="Beta-barrel_TonB"/>
</dbReference>
<evidence type="ECO:0008006" key="16">
    <source>
        <dbReference type="Google" id="ProtNLM"/>
    </source>
</evidence>
<dbReference type="RefSeq" id="WP_104830747.1">
    <property type="nucleotide sequence ID" value="NZ_PJCH01000010.1"/>
</dbReference>
<comment type="similarity">
    <text evidence="8 9">Belongs to the TonB-dependent receptor family.</text>
</comment>
<evidence type="ECO:0000256" key="7">
    <source>
        <dbReference type="ARBA" id="ARBA00023237"/>
    </source>
</evidence>
<evidence type="ECO:0000256" key="6">
    <source>
        <dbReference type="ARBA" id="ARBA00023136"/>
    </source>
</evidence>
<dbReference type="PANTHER" id="PTHR47234:SF1">
    <property type="entry name" value="TONB-DEPENDENT RECEPTOR"/>
    <property type="match status" value="1"/>
</dbReference>
<protein>
    <recommendedName>
        <fullName evidence="16">Secretin/TonB short N-terminal domain-containing protein</fullName>
    </recommendedName>
</protein>
<comment type="subcellular location">
    <subcellularLocation>
        <location evidence="1 8">Cell outer membrane</location>
        <topology evidence="1 8">Multi-pass membrane protein</topology>
    </subcellularLocation>
</comment>
<dbReference type="PROSITE" id="PS52016">
    <property type="entry name" value="TONB_DEPENDENT_REC_3"/>
    <property type="match status" value="1"/>
</dbReference>
<keyword evidence="7 8" id="KW-0998">Cell outer membrane</keyword>
<evidence type="ECO:0000256" key="2">
    <source>
        <dbReference type="ARBA" id="ARBA00022448"/>
    </source>
</evidence>
<dbReference type="SUPFAM" id="SSF56935">
    <property type="entry name" value="Porins"/>
    <property type="match status" value="1"/>
</dbReference>
<proteinExistence type="inferred from homology"/>
<keyword evidence="5 9" id="KW-0798">TonB box</keyword>
<keyword evidence="11" id="KW-0732">Signal</keyword>
<accession>A0A2S7K3W6</accession>
<feature type="region of interest" description="Disordered" evidence="10">
    <location>
        <begin position="130"/>
        <end position="162"/>
    </location>
</feature>
<dbReference type="Pfam" id="PF00593">
    <property type="entry name" value="TonB_dep_Rec_b-barrel"/>
    <property type="match status" value="1"/>
</dbReference>
<feature type="chain" id="PRO_5015480027" description="Secretin/TonB short N-terminal domain-containing protein" evidence="11">
    <location>
        <begin position="26"/>
        <end position="918"/>
    </location>
</feature>
<evidence type="ECO:0000259" key="12">
    <source>
        <dbReference type="Pfam" id="PF00593"/>
    </source>
</evidence>
<dbReference type="InterPro" id="IPR039426">
    <property type="entry name" value="TonB-dep_rcpt-like"/>
</dbReference>
<evidence type="ECO:0000256" key="4">
    <source>
        <dbReference type="ARBA" id="ARBA00022692"/>
    </source>
</evidence>
<reference evidence="14 15" key="1">
    <citation type="submission" date="2017-12" db="EMBL/GenBank/DDBJ databases">
        <authorList>
            <person name="Hurst M.R.H."/>
        </authorList>
    </citation>
    <scope>NUCLEOTIDE SEQUENCE [LARGE SCALE GENOMIC DNA]</scope>
    <source>
        <strain evidence="14 15">SY-3-19</strain>
    </source>
</reference>
<evidence type="ECO:0000256" key="8">
    <source>
        <dbReference type="PROSITE-ProRule" id="PRU01360"/>
    </source>
</evidence>
<dbReference type="Proteomes" id="UP000239504">
    <property type="component" value="Unassembled WGS sequence"/>
</dbReference>
<dbReference type="AlphaFoldDB" id="A0A2S7K3W6"/>
<dbReference type="InterPro" id="IPR036942">
    <property type="entry name" value="Beta-barrel_TonB_sf"/>
</dbReference>
<feature type="domain" description="TonB-dependent receptor-like beta-barrel" evidence="12">
    <location>
        <begin position="410"/>
        <end position="862"/>
    </location>
</feature>
<evidence type="ECO:0000256" key="11">
    <source>
        <dbReference type="SAM" id="SignalP"/>
    </source>
</evidence>
<dbReference type="PANTHER" id="PTHR47234">
    <property type="match status" value="1"/>
</dbReference>
<organism evidence="14 15">
    <name type="scientific">Hyphococcus luteus</name>
    <dbReference type="NCBI Taxonomy" id="2058213"/>
    <lineage>
        <taxon>Bacteria</taxon>
        <taxon>Pseudomonadati</taxon>
        <taxon>Pseudomonadota</taxon>
        <taxon>Alphaproteobacteria</taxon>
        <taxon>Parvularculales</taxon>
        <taxon>Parvularculaceae</taxon>
        <taxon>Hyphococcus</taxon>
    </lineage>
</organism>
<evidence type="ECO:0000256" key="3">
    <source>
        <dbReference type="ARBA" id="ARBA00022452"/>
    </source>
</evidence>
<dbReference type="GO" id="GO:0009279">
    <property type="term" value="C:cell outer membrane"/>
    <property type="evidence" value="ECO:0007669"/>
    <property type="project" value="UniProtKB-SubCell"/>
</dbReference>
<feature type="signal peptide" evidence="11">
    <location>
        <begin position="1"/>
        <end position="25"/>
    </location>
</feature>
<keyword evidence="2 8" id="KW-0813">Transport</keyword>
<name>A0A2S7K3W6_9PROT</name>
<dbReference type="InterPro" id="IPR037066">
    <property type="entry name" value="Plug_dom_sf"/>
</dbReference>
<keyword evidence="6 8" id="KW-0472">Membrane</keyword>
<evidence type="ECO:0000313" key="15">
    <source>
        <dbReference type="Proteomes" id="UP000239504"/>
    </source>
</evidence>
<dbReference type="Gene3D" id="3.55.50.30">
    <property type="match status" value="1"/>
</dbReference>
<dbReference type="OrthoDB" id="7614575at2"/>
<keyword evidence="3 8" id="KW-1134">Transmembrane beta strand</keyword>
<keyword evidence="4 8" id="KW-0812">Transmembrane</keyword>